<dbReference type="CDD" id="cd19096">
    <property type="entry name" value="AKR_Fe-S_oxidoreductase"/>
    <property type="match status" value="1"/>
</dbReference>
<dbReference type="GO" id="GO:0051536">
    <property type="term" value="F:iron-sulfur cluster binding"/>
    <property type="evidence" value="ECO:0007669"/>
    <property type="project" value="UniProtKB-KW"/>
</dbReference>
<dbReference type="InterPro" id="IPR017896">
    <property type="entry name" value="4Fe4S_Fe-S-bd"/>
</dbReference>
<dbReference type="Proteomes" id="UP001268256">
    <property type="component" value="Unassembled WGS sequence"/>
</dbReference>
<name>A0AAE4JX85_9CYAN</name>
<dbReference type="PANTHER" id="PTHR43312:SF2">
    <property type="entry name" value="OXIDOREDUCTASE"/>
    <property type="match status" value="1"/>
</dbReference>
<evidence type="ECO:0000256" key="3">
    <source>
        <dbReference type="ARBA" id="ARBA00023014"/>
    </source>
</evidence>
<gene>
    <name evidence="5" type="ORF">RIF25_15785</name>
</gene>
<dbReference type="EMBL" id="JAVMIP010000025">
    <property type="protein sequence ID" value="MDS3862260.1"/>
    <property type="molecule type" value="Genomic_DNA"/>
</dbReference>
<dbReference type="InterPro" id="IPR020471">
    <property type="entry name" value="AKR"/>
</dbReference>
<protein>
    <submittedName>
        <fullName evidence="5">Aldo/keto reductase</fullName>
    </submittedName>
</protein>
<dbReference type="Gene3D" id="3.20.20.100">
    <property type="entry name" value="NADP-dependent oxidoreductase domain"/>
    <property type="match status" value="1"/>
</dbReference>
<keyword evidence="6" id="KW-1185">Reference proteome</keyword>
<dbReference type="GO" id="GO:0016491">
    <property type="term" value="F:oxidoreductase activity"/>
    <property type="evidence" value="ECO:0007669"/>
    <property type="project" value="InterPro"/>
</dbReference>
<keyword evidence="2" id="KW-0408">Iron</keyword>
<reference evidence="6" key="1">
    <citation type="submission" date="2023-07" db="EMBL/GenBank/DDBJ databases">
        <authorList>
            <person name="Luz R."/>
            <person name="Cordeiro R."/>
            <person name="Fonseca A."/>
            <person name="Goncalves V."/>
        </authorList>
    </citation>
    <scope>NUCLEOTIDE SEQUENCE [LARGE SCALE GENOMIC DNA]</scope>
    <source>
        <strain evidence="6">BACA0444</strain>
    </source>
</reference>
<comment type="caution">
    <text evidence="5">The sequence shown here is derived from an EMBL/GenBank/DDBJ whole genome shotgun (WGS) entry which is preliminary data.</text>
</comment>
<dbReference type="PANTHER" id="PTHR43312">
    <property type="entry name" value="D-THREO-ALDOSE 1-DEHYDROGENASE"/>
    <property type="match status" value="1"/>
</dbReference>
<sequence length="374" mass="41768">MQYRQWGQTQQTLSVFSLGTMRYLADQAAALAVIKTALDFGANHIETAQAYGDSELILAQTLQTTINRQDIYITTKLLPVPNAQEFAARLDRSLQRLGVDYIDNVAIHGINTPEHLAWALEFCLPVLETAQAVGKIGAIGFSTHGSLALICQAIESRKFAFVNLHYNYFFQRHAPAIQLAQAFNMGVFIISPADKGGLLYQPSPQLRELCHPIHPLHLTYRFLLSQPGITTLSFGPAGPDEVPFPLEVADQTHPLTDAEKAAFWRIEDHLQATLGLERCHQCQACLPCPEEIAIPEILRLRNLTVGLGMEEYGTYRYQMLEKAGHWFPGRQGARCTDCGDCLPRCPSQLNIPALLRETHSQLRGPGRRRLWEGN</sequence>
<dbReference type="InterPro" id="IPR017900">
    <property type="entry name" value="4Fe4S_Fe_S_CS"/>
</dbReference>
<dbReference type="PRINTS" id="PR00069">
    <property type="entry name" value="ALDKETRDTASE"/>
</dbReference>
<evidence type="ECO:0000313" key="6">
    <source>
        <dbReference type="Proteomes" id="UP001268256"/>
    </source>
</evidence>
<evidence type="ECO:0000259" key="4">
    <source>
        <dbReference type="PROSITE" id="PS51379"/>
    </source>
</evidence>
<keyword evidence="1" id="KW-0479">Metal-binding</keyword>
<dbReference type="PROSITE" id="PS51379">
    <property type="entry name" value="4FE4S_FER_2"/>
    <property type="match status" value="1"/>
</dbReference>
<dbReference type="PROSITE" id="PS00198">
    <property type="entry name" value="4FE4S_FER_1"/>
    <property type="match status" value="1"/>
</dbReference>
<evidence type="ECO:0000256" key="1">
    <source>
        <dbReference type="ARBA" id="ARBA00022723"/>
    </source>
</evidence>
<dbReference type="Pfam" id="PF00248">
    <property type="entry name" value="Aldo_ket_red"/>
    <property type="match status" value="1"/>
</dbReference>
<accession>A0AAE4JX85</accession>
<dbReference type="RefSeq" id="WP_322879470.1">
    <property type="nucleotide sequence ID" value="NZ_JAVMIP010000025.1"/>
</dbReference>
<dbReference type="InterPro" id="IPR053135">
    <property type="entry name" value="AKR2_Oxidoreductase"/>
</dbReference>
<organism evidence="5 6">
    <name type="scientific">Pseudocalidococcus azoricus BACA0444</name>
    <dbReference type="NCBI Taxonomy" id="2918990"/>
    <lineage>
        <taxon>Bacteria</taxon>
        <taxon>Bacillati</taxon>
        <taxon>Cyanobacteriota</taxon>
        <taxon>Cyanophyceae</taxon>
        <taxon>Acaryochloridales</taxon>
        <taxon>Thermosynechococcaceae</taxon>
        <taxon>Pseudocalidococcus</taxon>
        <taxon>Pseudocalidococcus azoricus</taxon>
    </lineage>
</organism>
<proteinExistence type="predicted"/>
<dbReference type="InterPro" id="IPR023210">
    <property type="entry name" value="NADP_OxRdtase_dom"/>
</dbReference>
<keyword evidence="3" id="KW-0411">Iron-sulfur</keyword>
<dbReference type="SUPFAM" id="SSF46548">
    <property type="entry name" value="alpha-helical ferredoxin"/>
    <property type="match status" value="1"/>
</dbReference>
<dbReference type="Pfam" id="PF13187">
    <property type="entry name" value="Fer4_9"/>
    <property type="match status" value="1"/>
</dbReference>
<dbReference type="SUPFAM" id="SSF51430">
    <property type="entry name" value="NAD(P)-linked oxidoreductase"/>
    <property type="match status" value="1"/>
</dbReference>
<dbReference type="GO" id="GO:0046872">
    <property type="term" value="F:metal ion binding"/>
    <property type="evidence" value="ECO:0007669"/>
    <property type="project" value="UniProtKB-KW"/>
</dbReference>
<feature type="domain" description="4Fe-4S ferredoxin-type" evidence="4">
    <location>
        <begin position="326"/>
        <end position="357"/>
    </location>
</feature>
<evidence type="ECO:0000256" key="2">
    <source>
        <dbReference type="ARBA" id="ARBA00023004"/>
    </source>
</evidence>
<dbReference type="AlphaFoldDB" id="A0AAE4JX85"/>
<dbReference type="InterPro" id="IPR036812">
    <property type="entry name" value="NAD(P)_OxRdtase_dom_sf"/>
</dbReference>
<evidence type="ECO:0000313" key="5">
    <source>
        <dbReference type="EMBL" id="MDS3862260.1"/>
    </source>
</evidence>